<dbReference type="GO" id="GO:0008270">
    <property type="term" value="F:zinc ion binding"/>
    <property type="evidence" value="ECO:0007669"/>
    <property type="project" value="InterPro"/>
</dbReference>
<keyword evidence="2" id="KW-0805">Transcription regulation</keyword>
<dbReference type="SMART" id="SM00066">
    <property type="entry name" value="GAL4"/>
    <property type="match status" value="1"/>
</dbReference>
<dbReference type="Proteomes" id="UP000070544">
    <property type="component" value="Unassembled WGS sequence"/>
</dbReference>
<dbReference type="InterPro" id="IPR001138">
    <property type="entry name" value="Zn2Cys6_DnaBD"/>
</dbReference>
<sequence>METAVPRIRLNNRVSDDAVERSTLRQSRSPSPSPVSSSVTVTSSKDVHPDTDDSDYAPRRKRKLAPANRTNGLTTSCDACTRRRVRCSPEVPCPRCAKLGIPCTRLRKVKKRGPRPKSDPTPQSLVVADAVAQMELFARIKHIEDEARGRKRLSAKNEQNEQPFPPFGEIDDDEVMSDRVDITDSSSKGSTGLLVPIPEPRRGHERCPTPAAEAEESESLSIQQPPKRPRKSARPLKIPVPSKPTEDRQRRPGTMTKRTHSHSRSDSPSSTFSASPDCPPPDDSVAPFASSKEWLLPQSSGDVLDGLWSERGPATAAEYERTNWKRDDEALPRMDGMSVLSMVAAALDDIGGQGEANIEGEPFQPNEELDESVFIGESLGLPPRVGVQVHPNLPPVATDINDTSIPPFPPFSPFQMSDIQGVTGEISEASGLNDTPRKRLDAAFSSYFSLPPLNGAHELEPTSPSYFMQNSGNRLNVFNHSHTAATPSLEYPASSRFALLRDDERRRFAHGLKDMGVYLPQRTPGTPLEIG</sequence>
<evidence type="ECO:0000256" key="5">
    <source>
        <dbReference type="SAM" id="MobiDB-lite"/>
    </source>
</evidence>
<feature type="compositionally biased region" description="Basic and acidic residues" evidence="5">
    <location>
        <begin position="14"/>
        <end position="23"/>
    </location>
</feature>
<dbReference type="Pfam" id="PF00172">
    <property type="entry name" value="Zn_clus"/>
    <property type="match status" value="1"/>
</dbReference>
<evidence type="ECO:0000259" key="6">
    <source>
        <dbReference type="PROSITE" id="PS50048"/>
    </source>
</evidence>
<evidence type="ECO:0000256" key="4">
    <source>
        <dbReference type="ARBA" id="ARBA00023163"/>
    </source>
</evidence>
<feature type="compositionally biased region" description="Low complexity" evidence="5">
    <location>
        <begin position="266"/>
        <end position="276"/>
    </location>
</feature>
<gene>
    <name evidence="7" type="ORF">M427DRAFT_138283</name>
</gene>
<dbReference type="PANTHER" id="PTHR47663">
    <property type="entry name" value="XYLANOLYTIC TRANSCRIPTIONAL ACTIVATOR XLNR-RELATED"/>
    <property type="match status" value="1"/>
</dbReference>
<proteinExistence type="predicted"/>
<name>A0A139A3I0_GONPJ</name>
<dbReference type="AlphaFoldDB" id="A0A139A3I0"/>
<feature type="domain" description="Zn(2)-C6 fungal-type" evidence="6">
    <location>
        <begin position="76"/>
        <end position="105"/>
    </location>
</feature>
<dbReference type="GO" id="GO:0000981">
    <property type="term" value="F:DNA-binding transcription factor activity, RNA polymerase II-specific"/>
    <property type="evidence" value="ECO:0007669"/>
    <property type="project" value="InterPro"/>
</dbReference>
<feature type="compositionally biased region" description="Low complexity" evidence="5">
    <location>
        <begin position="24"/>
        <end position="44"/>
    </location>
</feature>
<dbReference type="Gene3D" id="4.10.240.10">
    <property type="entry name" value="Zn(2)-C6 fungal-type DNA-binding domain"/>
    <property type="match status" value="1"/>
</dbReference>
<accession>A0A139A3I0</accession>
<dbReference type="GO" id="GO:0003677">
    <property type="term" value="F:DNA binding"/>
    <property type="evidence" value="ECO:0007669"/>
    <property type="project" value="UniProtKB-KW"/>
</dbReference>
<dbReference type="SUPFAM" id="SSF57701">
    <property type="entry name" value="Zn2/Cys6 DNA-binding domain"/>
    <property type="match status" value="1"/>
</dbReference>
<reference evidence="7 8" key="1">
    <citation type="journal article" date="2015" name="Genome Biol. Evol.">
        <title>Phylogenomic analyses indicate that early fungi evolved digesting cell walls of algal ancestors of land plants.</title>
        <authorList>
            <person name="Chang Y."/>
            <person name="Wang S."/>
            <person name="Sekimoto S."/>
            <person name="Aerts A.L."/>
            <person name="Choi C."/>
            <person name="Clum A."/>
            <person name="LaButti K.M."/>
            <person name="Lindquist E.A."/>
            <person name="Yee Ngan C."/>
            <person name="Ohm R.A."/>
            <person name="Salamov A.A."/>
            <person name="Grigoriev I.V."/>
            <person name="Spatafora J.W."/>
            <person name="Berbee M.L."/>
        </authorList>
    </citation>
    <scope>NUCLEOTIDE SEQUENCE [LARGE SCALE GENOMIC DNA]</scope>
    <source>
        <strain evidence="7 8">JEL478</strain>
    </source>
</reference>
<feature type="region of interest" description="Disordered" evidence="5">
    <location>
        <begin position="1"/>
        <end position="75"/>
    </location>
</feature>
<feature type="region of interest" description="Disordered" evidence="5">
    <location>
        <begin position="151"/>
        <end position="293"/>
    </location>
</feature>
<evidence type="ECO:0000256" key="2">
    <source>
        <dbReference type="ARBA" id="ARBA00023015"/>
    </source>
</evidence>
<evidence type="ECO:0000256" key="3">
    <source>
        <dbReference type="ARBA" id="ARBA00023125"/>
    </source>
</evidence>
<dbReference type="InterPro" id="IPR036864">
    <property type="entry name" value="Zn2-C6_fun-type_DNA-bd_sf"/>
</dbReference>
<keyword evidence="8" id="KW-1185">Reference proteome</keyword>
<evidence type="ECO:0000313" key="7">
    <source>
        <dbReference type="EMBL" id="KXS11330.1"/>
    </source>
</evidence>
<keyword evidence="3" id="KW-0238">DNA-binding</keyword>
<protein>
    <recommendedName>
        <fullName evidence="6">Zn(2)-C6 fungal-type domain-containing protein</fullName>
    </recommendedName>
</protein>
<keyword evidence="1" id="KW-0862">Zinc</keyword>
<keyword evidence="4" id="KW-0804">Transcription</keyword>
<dbReference type="InterPro" id="IPR051439">
    <property type="entry name" value="XlnR/Xlr1"/>
</dbReference>
<evidence type="ECO:0000256" key="1">
    <source>
        <dbReference type="ARBA" id="ARBA00022833"/>
    </source>
</evidence>
<dbReference type="OrthoDB" id="2123952at2759"/>
<evidence type="ECO:0000313" key="8">
    <source>
        <dbReference type="Proteomes" id="UP000070544"/>
    </source>
</evidence>
<organism evidence="7 8">
    <name type="scientific">Gonapodya prolifera (strain JEL478)</name>
    <name type="common">Monoblepharis prolifera</name>
    <dbReference type="NCBI Taxonomy" id="1344416"/>
    <lineage>
        <taxon>Eukaryota</taxon>
        <taxon>Fungi</taxon>
        <taxon>Fungi incertae sedis</taxon>
        <taxon>Chytridiomycota</taxon>
        <taxon>Chytridiomycota incertae sedis</taxon>
        <taxon>Monoblepharidomycetes</taxon>
        <taxon>Monoblepharidales</taxon>
        <taxon>Gonapodyaceae</taxon>
        <taxon>Gonapodya</taxon>
    </lineage>
</organism>
<dbReference type="PROSITE" id="PS00463">
    <property type="entry name" value="ZN2_CY6_FUNGAL_1"/>
    <property type="match status" value="1"/>
</dbReference>
<dbReference type="PANTHER" id="PTHR47663:SF1">
    <property type="entry name" value="XYLANOLYTIC TRANSCRIPTIONAL ACTIVATOR XLNR-RELATED"/>
    <property type="match status" value="1"/>
</dbReference>
<dbReference type="CDD" id="cd00067">
    <property type="entry name" value="GAL4"/>
    <property type="match status" value="1"/>
</dbReference>
<dbReference type="EMBL" id="KQ965803">
    <property type="protein sequence ID" value="KXS11330.1"/>
    <property type="molecule type" value="Genomic_DNA"/>
</dbReference>
<dbReference type="PROSITE" id="PS50048">
    <property type="entry name" value="ZN2_CY6_FUNGAL_2"/>
    <property type="match status" value="1"/>
</dbReference>